<feature type="domain" description="Fatty acid desaturase" evidence="2">
    <location>
        <begin position="40"/>
        <end position="248"/>
    </location>
</feature>
<evidence type="ECO:0000313" key="3">
    <source>
        <dbReference type="EMBL" id="PQJ10808.1"/>
    </source>
</evidence>
<evidence type="ECO:0000256" key="1">
    <source>
        <dbReference type="SAM" id="Phobius"/>
    </source>
</evidence>
<keyword evidence="1" id="KW-1133">Transmembrane helix</keyword>
<dbReference type="InterPro" id="IPR005804">
    <property type="entry name" value="FA_desaturase_dom"/>
</dbReference>
<comment type="caution">
    <text evidence="3">The sequence shown here is derived from an EMBL/GenBank/DDBJ whole genome shotgun (WGS) entry which is preliminary data.</text>
</comment>
<accession>A0A2S7SVS0</accession>
<evidence type="ECO:0000313" key="4">
    <source>
        <dbReference type="Proteomes" id="UP000239872"/>
    </source>
</evidence>
<dbReference type="EMBL" id="PPSL01000003">
    <property type="protein sequence ID" value="PQJ10808.1"/>
    <property type="molecule type" value="Genomic_DNA"/>
</dbReference>
<evidence type="ECO:0000259" key="2">
    <source>
        <dbReference type="Pfam" id="PF00487"/>
    </source>
</evidence>
<name>A0A2S7SVS0_9BACT</name>
<proteinExistence type="predicted"/>
<dbReference type="GO" id="GO:0006629">
    <property type="term" value="P:lipid metabolic process"/>
    <property type="evidence" value="ECO:0007669"/>
    <property type="project" value="InterPro"/>
</dbReference>
<protein>
    <recommendedName>
        <fullName evidence="2">Fatty acid desaturase domain-containing protein</fullName>
    </recommendedName>
</protein>
<dbReference type="RefSeq" id="WP_105039535.1">
    <property type="nucleotide sequence ID" value="NZ_PPSL01000003.1"/>
</dbReference>
<dbReference type="Pfam" id="PF00487">
    <property type="entry name" value="FA_desaturase"/>
    <property type="match status" value="1"/>
</dbReference>
<feature type="transmembrane region" description="Helical" evidence="1">
    <location>
        <begin position="148"/>
        <end position="168"/>
    </location>
</feature>
<keyword evidence="1" id="KW-0472">Membrane</keyword>
<dbReference type="AlphaFoldDB" id="A0A2S7SVS0"/>
<feature type="transmembrane region" description="Helical" evidence="1">
    <location>
        <begin position="32"/>
        <end position="57"/>
    </location>
</feature>
<dbReference type="OrthoDB" id="9792534at2"/>
<keyword evidence="4" id="KW-1185">Reference proteome</keyword>
<feature type="transmembrane region" description="Helical" evidence="1">
    <location>
        <begin position="174"/>
        <end position="195"/>
    </location>
</feature>
<keyword evidence="1" id="KW-0812">Transmembrane</keyword>
<dbReference type="Proteomes" id="UP000239872">
    <property type="component" value="Unassembled WGS sequence"/>
</dbReference>
<gene>
    <name evidence="3" type="ORF">CJD36_012625</name>
</gene>
<dbReference type="CDD" id="cd01060">
    <property type="entry name" value="Membrane-FADS-like"/>
    <property type="match status" value="1"/>
</dbReference>
<sequence length="257" mass="29007">MSTHIKKAKDLLLTPFRQITEVLRPWVLLGSYIVFAQLHIWWLAIPAATFTILAGFVQMHDTIHNALGLSKQANERLLTLSALLLLKSGHSLKITHLRHHGQCLSEDDPEGAPAMWTLKQVFLNGPYHILSLRLASLRIAPKTKRIQLTETIITVFILLAFIALYYFTGSITGLVYWAIAFVLSSLMPLWASYIPHRMATRNPARLAGAKLARVWTPIISSFAFHHLHHAYPSVPTALLPLAARELPEPEEDDHHHH</sequence>
<reference evidence="3 4" key="1">
    <citation type="submission" date="2018-01" db="EMBL/GenBank/DDBJ databases">
        <title>A novel member of the phylum Bacteroidetes isolated from glacier ice.</title>
        <authorList>
            <person name="Liu Q."/>
            <person name="Xin Y.-H."/>
        </authorList>
    </citation>
    <scope>NUCLEOTIDE SEQUENCE [LARGE SCALE GENOMIC DNA]</scope>
    <source>
        <strain evidence="3 4">RB1R16</strain>
    </source>
</reference>
<organism evidence="3 4">
    <name type="scientific">Flavipsychrobacter stenotrophus</name>
    <dbReference type="NCBI Taxonomy" id="2077091"/>
    <lineage>
        <taxon>Bacteria</taxon>
        <taxon>Pseudomonadati</taxon>
        <taxon>Bacteroidota</taxon>
        <taxon>Chitinophagia</taxon>
        <taxon>Chitinophagales</taxon>
        <taxon>Chitinophagaceae</taxon>
        <taxon>Flavipsychrobacter</taxon>
    </lineage>
</organism>